<dbReference type="InterPro" id="IPR014748">
    <property type="entry name" value="Enoyl-CoA_hydra_C"/>
</dbReference>
<reference evidence="7 8" key="1">
    <citation type="submission" date="2018-02" db="EMBL/GenBank/DDBJ databases">
        <title>Whole genome sequencing of endophytic bacterium.</title>
        <authorList>
            <person name="Eedara R."/>
            <person name="Podile A.R."/>
        </authorList>
    </citation>
    <scope>NUCLEOTIDE SEQUENCE [LARGE SCALE GENOMIC DNA]</scope>
    <source>
        <strain evidence="7 8">RP1T</strain>
    </source>
</reference>
<dbReference type="Pfam" id="PF00378">
    <property type="entry name" value="ECH_1"/>
    <property type="match status" value="1"/>
</dbReference>
<dbReference type="InterPro" id="IPR052377">
    <property type="entry name" value="Mitochondrial_ECH-domain"/>
</dbReference>
<evidence type="ECO:0000256" key="4">
    <source>
        <dbReference type="ARBA" id="ARBA00023098"/>
    </source>
</evidence>
<dbReference type="Proteomes" id="UP000237682">
    <property type="component" value="Unassembled WGS sequence"/>
</dbReference>
<accession>A0A2S9Q540</accession>
<dbReference type="CDD" id="cd06558">
    <property type="entry name" value="crotonase-like"/>
    <property type="match status" value="1"/>
</dbReference>
<keyword evidence="3" id="KW-0809">Transit peptide</keyword>
<dbReference type="RefSeq" id="WP_105865063.1">
    <property type="nucleotide sequence ID" value="NZ_PUEJ01000013.1"/>
</dbReference>
<sequence>MTVAVSIQNTPLEHPSEPILLRQDKAGVTTLTLNRPQQFNALSEGMLAALQEALDAIAGDGTVRCVVLAANGKAFCAGHDLRQMHANRQLDYYQALFAQCSRVMQAIQALPVPVIARVHGIATAAGCQLVASCDLAIASHAARFAVSGINVGLFCSTPAVALSRNVSTKRAFDMLVTGGFIDAETAADWGLINQAVVESELDSAIAAKTADILAKSPTAVRYGKQMFYRQRQMALNEAYAFAGEVMARNMMEEDAREGVEAFLQKRPARWGA</sequence>
<keyword evidence="4" id="KW-0443">Lipid metabolism</keyword>
<evidence type="ECO:0000313" key="7">
    <source>
        <dbReference type="EMBL" id="PRH84404.1"/>
    </source>
</evidence>
<dbReference type="GO" id="GO:0016836">
    <property type="term" value="F:hydro-lyase activity"/>
    <property type="evidence" value="ECO:0007669"/>
    <property type="project" value="TreeGrafter"/>
</dbReference>
<evidence type="ECO:0000256" key="3">
    <source>
        <dbReference type="ARBA" id="ARBA00022946"/>
    </source>
</evidence>
<name>A0A2S9Q540_9HYPH</name>
<dbReference type="PANTHER" id="PTHR43602:SF1">
    <property type="entry name" value="ENOYL-COA HYDRATASE DOMAIN-CONTAINING PROTEIN 3, MITOCHONDRIAL"/>
    <property type="match status" value="1"/>
</dbReference>
<evidence type="ECO:0000313" key="8">
    <source>
        <dbReference type="Proteomes" id="UP000237682"/>
    </source>
</evidence>
<proteinExistence type="inferred from homology"/>
<keyword evidence="2" id="KW-0276">Fatty acid metabolism</keyword>
<dbReference type="Gene3D" id="3.90.226.10">
    <property type="entry name" value="2-enoyl-CoA Hydratase, Chain A, domain 1"/>
    <property type="match status" value="1"/>
</dbReference>
<dbReference type="AlphaFoldDB" id="A0A2S9Q540"/>
<dbReference type="Gene3D" id="1.10.12.10">
    <property type="entry name" value="Lyase 2-enoyl-coa Hydratase, Chain A, domain 2"/>
    <property type="match status" value="1"/>
</dbReference>
<dbReference type="InterPro" id="IPR029045">
    <property type="entry name" value="ClpP/crotonase-like_dom_sf"/>
</dbReference>
<gene>
    <name evidence="7" type="ORF">C5L14_26490</name>
</gene>
<keyword evidence="8" id="KW-1185">Reference proteome</keyword>
<evidence type="ECO:0000256" key="5">
    <source>
        <dbReference type="ARBA" id="ARBA00037410"/>
    </source>
</evidence>
<dbReference type="InterPro" id="IPR001753">
    <property type="entry name" value="Enoyl-CoA_hydra/iso"/>
</dbReference>
<organism evidence="7 8">
    <name type="scientific">Labrys okinawensis</name>
    <dbReference type="NCBI Taxonomy" id="346911"/>
    <lineage>
        <taxon>Bacteria</taxon>
        <taxon>Pseudomonadati</taxon>
        <taxon>Pseudomonadota</taxon>
        <taxon>Alphaproteobacteria</taxon>
        <taxon>Hyphomicrobiales</taxon>
        <taxon>Xanthobacteraceae</taxon>
        <taxon>Labrys</taxon>
    </lineage>
</organism>
<dbReference type="EMBL" id="PUEJ01000013">
    <property type="protein sequence ID" value="PRH84404.1"/>
    <property type="molecule type" value="Genomic_DNA"/>
</dbReference>
<evidence type="ECO:0000256" key="6">
    <source>
        <dbReference type="ARBA" id="ARBA00040545"/>
    </source>
</evidence>
<dbReference type="NCBIfam" id="NF006008">
    <property type="entry name" value="PRK08139.1"/>
    <property type="match status" value="1"/>
</dbReference>
<dbReference type="SUPFAM" id="SSF52096">
    <property type="entry name" value="ClpP/crotonase"/>
    <property type="match status" value="1"/>
</dbReference>
<evidence type="ECO:0000256" key="2">
    <source>
        <dbReference type="ARBA" id="ARBA00022832"/>
    </source>
</evidence>
<dbReference type="PANTHER" id="PTHR43602">
    <property type="match status" value="1"/>
</dbReference>
<protein>
    <recommendedName>
        <fullName evidence="6">Enoyl-CoA hydratase domain-containing protein 3, mitochondrial</fullName>
    </recommendedName>
</protein>
<comment type="similarity">
    <text evidence="1">Belongs to the enoyl-CoA hydratase/isomerase family.</text>
</comment>
<dbReference type="OrthoDB" id="9795613at2"/>
<comment type="caution">
    <text evidence="7">The sequence shown here is derived from an EMBL/GenBank/DDBJ whole genome shotgun (WGS) entry which is preliminary data.</text>
</comment>
<comment type="function">
    <text evidence="5">May play a role in fatty acid biosynthesis and insulin sensitivity.</text>
</comment>
<dbReference type="GO" id="GO:0006631">
    <property type="term" value="P:fatty acid metabolic process"/>
    <property type="evidence" value="ECO:0007669"/>
    <property type="project" value="UniProtKB-KW"/>
</dbReference>
<evidence type="ECO:0000256" key="1">
    <source>
        <dbReference type="ARBA" id="ARBA00005254"/>
    </source>
</evidence>